<dbReference type="GO" id="GO:0006893">
    <property type="term" value="P:Golgi to plasma membrane transport"/>
    <property type="evidence" value="ECO:0000318"/>
    <property type="project" value="GO_Central"/>
</dbReference>
<dbReference type="Proteomes" id="UP000007241">
    <property type="component" value="Unassembled WGS sequence"/>
</dbReference>
<keyword evidence="8" id="KW-1185">Reference proteome</keyword>
<dbReference type="GO" id="GO:0006891">
    <property type="term" value="P:intra-Golgi vesicle-mediated transport"/>
    <property type="evidence" value="ECO:0007669"/>
    <property type="project" value="InterPro"/>
</dbReference>
<evidence type="ECO:0000256" key="1">
    <source>
        <dbReference type="ARBA" id="ARBA00004395"/>
    </source>
</evidence>
<dbReference type="GeneID" id="18242453"/>
<name>F4NXK7_BATDJ</name>
<evidence type="ECO:0000259" key="6">
    <source>
        <dbReference type="Pfam" id="PF20649"/>
    </source>
</evidence>
<dbReference type="OrthoDB" id="18786at2759"/>
<keyword evidence="4" id="KW-0472">Membrane</keyword>
<gene>
    <name evidence="7" type="ORF">BATDEDRAFT_86486</name>
</gene>
<dbReference type="InParanoid" id="F4NXK7"/>
<dbReference type="InterPro" id="IPR049176">
    <property type="entry name" value="COG5_N"/>
</dbReference>
<reference evidence="7 8" key="1">
    <citation type="submission" date="2009-12" db="EMBL/GenBank/DDBJ databases">
        <title>The draft genome of Batrachochytrium dendrobatidis.</title>
        <authorList>
            <consortium name="US DOE Joint Genome Institute (JGI-PGF)"/>
            <person name="Kuo A."/>
            <person name="Salamov A."/>
            <person name="Schmutz J."/>
            <person name="Lucas S."/>
            <person name="Pitluck S."/>
            <person name="Rosenblum E."/>
            <person name="Stajich J."/>
            <person name="Eisen M."/>
            <person name="Grigoriev I.V."/>
        </authorList>
    </citation>
    <scope>NUCLEOTIDE SEQUENCE [LARGE SCALE GENOMIC DNA]</scope>
    <source>
        <strain evidence="8">JAM81 / FGSC 10211</strain>
    </source>
</reference>
<evidence type="ECO:0000313" key="8">
    <source>
        <dbReference type="Proteomes" id="UP000007241"/>
    </source>
</evidence>
<dbReference type="GO" id="GO:0017119">
    <property type="term" value="C:Golgi transport complex"/>
    <property type="evidence" value="ECO:0007669"/>
    <property type="project" value="InterPro"/>
</dbReference>
<dbReference type="GO" id="GO:0006887">
    <property type="term" value="P:exocytosis"/>
    <property type="evidence" value="ECO:0000318"/>
    <property type="project" value="GO_Central"/>
</dbReference>
<evidence type="ECO:0000313" key="7">
    <source>
        <dbReference type="EMBL" id="EGF82704.1"/>
    </source>
</evidence>
<proteinExistence type="predicted"/>
<dbReference type="InterPro" id="IPR019465">
    <property type="entry name" value="Cog5"/>
</dbReference>
<dbReference type="Pfam" id="PF20649">
    <property type="entry name" value="COG5_C"/>
    <property type="match status" value="1"/>
</dbReference>
<evidence type="ECO:0000256" key="4">
    <source>
        <dbReference type="ARBA" id="ARBA00023136"/>
    </source>
</evidence>
<sequence length="837" mass="94643">MHFLDQRICNDLVASGFTRTFPKPSLLKIISPLAGKLTDNTIAEYRDFVVDGFQPAIHASKMMISTTEDGQEVGMSEILGKLNYDIEYLGKKINEQVLRHYDSLLNQVSELNSVESTMNTVKQRFNTMQSSFNRIKTRLVDQHSQIKQCSTQIDHAQALNEVLRQVDHFLRLMTRLDTEIAAGPAEYAKTAIHIYELECILAESDLSGIEVVEMDLKKMSEFKTTIDTYANTLLHDGLTEQNQAKVAEGLQIFSNMHTMPAKVADLINRITTTIVQEIHKTFDVISLNAEMKEIQQRSSTTGGVRRVNEPPVASSSSNVATWANILWTRTEKLTDVIYTLSVQLYLLDNLLKRKWDPVTRISFQEEVVQLIGGDIPFVFWTNIAQLLDKEIKIVTKGSQFLLQVLQAGYPRFLRVFHDVFTRISLVSGNTFNGVDKSFESQTVLRILSSFESAYVSRSLTRLLDVVNSVFPDKPVPGQRVSASRDDVDKIMRTVSSELDVVKFDGNLLRMASKNILKALHMYTVKCENLSPTDTSAYQIGISISSSQQLNVDILNCLSHASDSIWRLLDDYEDTTAAVSLTDAVTTTTKLIQGIIEPLLMSFACELEAVIAKMHKEDYSSTQPARVVAPRQSDTTSAYIPELVTHLKWIAREILGRLQCGDDTREWANSLSTRTVELLMRHVSLVRPLNELGKLRIAADLTQIEYVLNQFLGTYDIKLDVDLVETHRSMRAFRHLLFMDQNELANAHQLTHLSPIIVLHHIIVRSNGAIPLPMQVRGWSPSEYSTWLDNHSLAQTLSLLEKSLLVYVSEVSRRGETQYCIECPILRSLLTIYAKQHQ</sequence>
<protein>
    <recommendedName>
        <fullName evidence="2">Conserved oligomeric Golgi complex subunit 5</fullName>
    </recommendedName>
</protein>
<keyword evidence="3" id="KW-0333">Golgi apparatus</keyword>
<accession>F4NXK7</accession>
<dbReference type="Pfam" id="PF10392">
    <property type="entry name" value="COG5_N"/>
    <property type="match status" value="1"/>
</dbReference>
<feature type="domain" description="Conserved oligomeric Golgi complex subunit 5 N-terminal" evidence="5">
    <location>
        <begin position="47"/>
        <end position="176"/>
    </location>
</feature>
<dbReference type="STRING" id="684364.F4NXK7"/>
<organism evidence="7 8">
    <name type="scientific">Batrachochytrium dendrobatidis (strain JAM81 / FGSC 10211)</name>
    <name type="common">Frog chytrid fungus</name>
    <dbReference type="NCBI Taxonomy" id="684364"/>
    <lineage>
        <taxon>Eukaryota</taxon>
        <taxon>Fungi</taxon>
        <taxon>Fungi incertae sedis</taxon>
        <taxon>Chytridiomycota</taxon>
        <taxon>Chytridiomycota incertae sedis</taxon>
        <taxon>Chytridiomycetes</taxon>
        <taxon>Rhizophydiales</taxon>
        <taxon>Rhizophydiales incertae sedis</taxon>
        <taxon>Batrachochytrium</taxon>
    </lineage>
</organism>
<comment type="subcellular location">
    <subcellularLocation>
        <location evidence="1">Golgi apparatus membrane</location>
        <topology evidence="1">Peripheral membrane protein</topology>
    </subcellularLocation>
</comment>
<dbReference type="OMA" id="MMVEYFE"/>
<evidence type="ECO:0000256" key="2">
    <source>
        <dbReference type="ARBA" id="ARBA00020974"/>
    </source>
</evidence>
<dbReference type="AlphaFoldDB" id="F4NXK7"/>
<evidence type="ECO:0000259" key="5">
    <source>
        <dbReference type="Pfam" id="PF10392"/>
    </source>
</evidence>
<dbReference type="PANTHER" id="PTHR13228">
    <property type="entry name" value="CONSERVED OLIGOMERIC GOLGI COMPLEX COMPONENT 5"/>
    <property type="match status" value="1"/>
</dbReference>
<dbReference type="PANTHER" id="PTHR13228:SF3">
    <property type="entry name" value="CONSERVED OLIGOMERIC GOLGI COMPLEX SUBUNIT 5"/>
    <property type="match status" value="1"/>
</dbReference>
<dbReference type="EMBL" id="GL882880">
    <property type="protein sequence ID" value="EGF82704.1"/>
    <property type="molecule type" value="Genomic_DNA"/>
</dbReference>
<evidence type="ECO:0000256" key="3">
    <source>
        <dbReference type="ARBA" id="ARBA00023034"/>
    </source>
</evidence>
<dbReference type="InterPro" id="IPR048485">
    <property type="entry name" value="COG5_helical"/>
</dbReference>
<dbReference type="HOGENOM" id="CLU_009839_1_1_1"/>
<dbReference type="GO" id="GO:0000145">
    <property type="term" value="C:exocyst"/>
    <property type="evidence" value="ECO:0000318"/>
    <property type="project" value="GO_Central"/>
</dbReference>
<dbReference type="RefSeq" id="XP_006677024.1">
    <property type="nucleotide sequence ID" value="XM_006676961.1"/>
</dbReference>
<dbReference type="GO" id="GO:0000139">
    <property type="term" value="C:Golgi membrane"/>
    <property type="evidence" value="ECO:0007669"/>
    <property type="project" value="UniProtKB-SubCell"/>
</dbReference>
<feature type="domain" description="Conserved oligomeric Golgi complex subunit 5 helical" evidence="6">
    <location>
        <begin position="206"/>
        <end position="420"/>
    </location>
</feature>